<evidence type="ECO:0000256" key="2">
    <source>
        <dbReference type="ARBA" id="ARBA00029447"/>
    </source>
</evidence>
<dbReference type="PROSITE" id="PS50111">
    <property type="entry name" value="CHEMOTAXIS_TRANSDUC_2"/>
    <property type="match status" value="1"/>
</dbReference>
<dbReference type="CDD" id="cd06225">
    <property type="entry name" value="HAMP"/>
    <property type="match status" value="1"/>
</dbReference>
<feature type="domain" description="Methyl-accepting transducer" evidence="5">
    <location>
        <begin position="281"/>
        <end position="510"/>
    </location>
</feature>
<feature type="transmembrane region" description="Helical" evidence="4">
    <location>
        <begin position="150"/>
        <end position="170"/>
    </location>
</feature>
<dbReference type="Pfam" id="PF00672">
    <property type="entry name" value="HAMP"/>
    <property type="match status" value="1"/>
</dbReference>
<dbReference type="SUPFAM" id="SSF58104">
    <property type="entry name" value="Methyl-accepting chemotaxis protein (MCP) signaling domain"/>
    <property type="match status" value="1"/>
</dbReference>
<dbReference type="GO" id="GO:0004888">
    <property type="term" value="F:transmembrane signaling receptor activity"/>
    <property type="evidence" value="ECO:0007669"/>
    <property type="project" value="TreeGrafter"/>
</dbReference>
<dbReference type="Pfam" id="PF00015">
    <property type="entry name" value="MCPsignal"/>
    <property type="match status" value="1"/>
</dbReference>
<dbReference type="PANTHER" id="PTHR43531">
    <property type="entry name" value="PROTEIN ICFG"/>
    <property type="match status" value="1"/>
</dbReference>
<feature type="transmembrane region" description="Helical" evidence="4">
    <location>
        <begin position="21"/>
        <end position="42"/>
    </location>
</feature>
<dbReference type="EMBL" id="FNHZ01000001">
    <property type="protein sequence ID" value="SDM46902.1"/>
    <property type="molecule type" value="Genomic_DNA"/>
</dbReference>
<dbReference type="SMART" id="SM00283">
    <property type="entry name" value="MA"/>
    <property type="match status" value="1"/>
</dbReference>
<evidence type="ECO:0000256" key="1">
    <source>
        <dbReference type="ARBA" id="ARBA00022500"/>
    </source>
</evidence>
<dbReference type="OrthoDB" id="9814363at2"/>
<keyword evidence="4" id="KW-0472">Membrane</keyword>
<evidence type="ECO:0000256" key="4">
    <source>
        <dbReference type="SAM" id="Phobius"/>
    </source>
</evidence>
<evidence type="ECO:0000313" key="7">
    <source>
        <dbReference type="EMBL" id="SDM46902.1"/>
    </source>
</evidence>
<keyword evidence="1" id="KW-0145">Chemotaxis</keyword>
<evidence type="ECO:0000256" key="3">
    <source>
        <dbReference type="PROSITE-ProRule" id="PRU00284"/>
    </source>
</evidence>
<evidence type="ECO:0000259" key="6">
    <source>
        <dbReference type="PROSITE" id="PS50885"/>
    </source>
</evidence>
<dbReference type="SMART" id="SM00304">
    <property type="entry name" value="HAMP"/>
    <property type="match status" value="1"/>
</dbReference>
<dbReference type="RefSeq" id="WP_074520641.1">
    <property type="nucleotide sequence ID" value="NZ_FNHZ01000001.1"/>
</dbReference>
<name>A0A1G9TGZ8_9FIRM</name>
<sequence>MGNENGTENKQTISYLIKSTIRNLSILVAVFLLFIACALYLFTRYTSVVNNGGIVRGGSQRVVKLVLAGSDESAGVSVVDTNLTNIKNAMHVGNFVSSRNDVDDYWNGTIKTDIASYKSTGDSSALIADSETFFKMTNQMVSDAQSVVNVIAYFMYFVLIAFFIVAFLIFRNIKKLFDIRVVEPLANLETNLDSLATGHLSEEISYDREDEIGRLYDQLNSMSDNILAYIKDIEENLNLMADGDLVTESGMTYMGDYIPIQNNISHIRDSLSTEFKSMDSLADHVAASAVEVSKISQALAEGAVSQADSLQDLRKKIQITLKENKKVDDYVDDVRNSSGLTSNSVEKTREQMDRAVRAMADISTASEEIRNIIKSLNEITDETSLLSLNASIEAARAGEAGKGFAIVAENVRKLADETSQSTESIAQLIETALASIAKGTNIVNDAADSLNDITSNTESVDKIINKLNEQSKAQYELMVEIDKLSTSIFDVVNGNSAVSEECAASSSELSSYSDNLKTSVGKFHTS</sequence>
<keyword evidence="3" id="KW-0807">Transducer</keyword>
<dbReference type="PROSITE" id="PS50885">
    <property type="entry name" value="HAMP"/>
    <property type="match status" value="1"/>
</dbReference>
<organism evidence="7 8">
    <name type="scientific">Lachnospira pectinoschiza</name>
    <dbReference type="NCBI Taxonomy" id="28052"/>
    <lineage>
        <taxon>Bacteria</taxon>
        <taxon>Bacillati</taxon>
        <taxon>Bacillota</taxon>
        <taxon>Clostridia</taxon>
        <taxon>Lachnospirales</taxon>
        <taxon>Lachnospiraceae</taxon>
        <taxon>Lachnospira</taxon>
    </lineage>
</organism>
<dbReference type="Gene3D" id="1.10.8.500">
    <property type="entry name" value="HAMP domain in histidine kinase"/>
    <property type="match status" value="1"/>
</dbReference>
<evidence type="ECO:0000259" key="5">
    <source>
        <dbReference type="PROSITE" id="PS50111"/>
    </source>
</evidence>
<dbReference type="Proteomes" id="UP000187651">
    <property type="component" value="Unassembled WGS sequence"/>
</dbReference>
<gene>
    <name evidence="7" type="ORF">SAMN05216544_0350</name>
</gene>
<comment type="similarity">
    <text evidence="2">Belongs to the methyl-accepting chemotaxis (MCP) protein family.</text>
</comment>
<accession>A0A1G9TGZ8</accession>
<keyword evidence="8" id="KW-1185">Reference proteome</keyword>
<proteinExistence type="inferred from homology"/>
<protein>
    <submittedName>
        <fullName evidence="7">Methyl-accepting chemotaxis protein</fullName>
    </submittedName>
</protein>
<dbReference type="PANTHER" id="PTHR43531:SF11">
    <property type="entry name" value="METHYL-ACCEPTING CHEMOTAXIS PROTEIN 3"/>
    <property type="match status" value="1"/>
</dbReference>
<evidence type="ECO:0000313" key="8">
    <source>
        <dbReference type="Proteomes" id="UP000187651"/>
    </source>
</evidence>
<dbReference type="InterPro" id="IPR003660">
    <property type="entry name" value="HAMP_dom"/>
</dbReference>
<dbReference type="InterPro" id="IPR004089">
    <property type="entry name" value="MCPsignal_dom"/>
</dbReference>
<dbReference type="InterPro" id="IPR051310">
    <property type="entry name" value="MCP_chemotaxis"/>
</dbReference>
<keyword evidence="4" id="KW-1133">Transmembrane helix</keyword>
<dbReference type="GO" id="GO:0007165">
    <property type="term" value="P:signal transduction"/>
    <property type="evidence" value="ECO:0007669"/>
    <property type="project" value="UniProtKB-KW"/>
</dbReference>
<dbReference type="GO" id="GO:0005886">
    <property type="term" value="C:plasma membrane"/>
    <property type="evidence" value="ECO:0007669"/>
    <property type="project" value="TreeGrafter"/>
</dbReference>
<reference evidence="8" key="1">
    <citation type="submission" date="2016-10" db="EMBL/GenBank/DDBJ databases">
        <authorList>
            <person name="Varghese N."/>
            <person name="Submissions S."/>
        </authorList>
    </citation>
    <scope>NUCLEOTIDE SEQUENCE [LARGE SCALE GENOMIC DNA]</scope>
    <source>
        <strain evidence="8">M83</strain>
    </source>
</reference>
<dbReference type="AlphaFoldDB" id="A0A1G9TGZ8"/>
<dbReference type="GO" id="GO:0006935">
    <property type="term" value="P:chemotaxis"/>
    <property type="evidence" value="ECO:0007669"/>
    <property type="project" value="UniProtKB-KW"/>
</dbReference>
<feature type="domain" description="HAMP" evidence="6">
    <location>
        <begin position="179"/>
        <end position="231"/>
    </location>
</feature>
<dbReference type="Gene3D" id="1.10.287.950">
    <property type="entry name" value="Methyl-accepting chemotaxis protein"/>
    <property type="match status" value="1"/>
</dbReference>
<keyword evidence="4" id="KW-0812">Transmembrane</keyword>